<evidence type="ECO:0000313" key="6">
    <source>
        <dbReference type="Proteomes" id="UP000656367"/>
    </source>
</evidence>
<dbReference type="Gene3D" id="3.20.20.60">
    <property type="entry name" value="Phosphoenolpyruvate-binding domains"/>
    <property type="match status" value="1"/>
</dbReference>
<dbReference type="AlphaFoldDB" id="A0A830FNQ5"/>
<reference evidence="5" key="1">
    <citation type="journal article" date="2014" name="Int. J. Syst. Evol. Microbiol.">
        <title>Complete genome sequence of Corynebacterium casei LMG S-19264T (=DSM 44701T), isolated from a smear-ripened cheese.</title>
        <authorList>
            <consortium name="US DOE Joint Genome Institute (JGI-PGF)"/>
            <person name="Walter F."/>
            <person name="Albersmeier A."/>
            <person name="Kalinowski J."/>
            <person name="Ruckert C."/>
        </authorList>
    </citation>
    <scope>NUCLEOTIDE SEQUENCE</scope>
    <source>
        <strain evidence="5">JCM 15759</strain>
    </source>
</reference>
<dbReference type="PANTHER" id="PTHR30502">
    <property type="entry name" value="2-KETO-3-DEOXY-L-RHAMNONATE ALDOLASE"/>
    <property type="match status" value="1"/>
</dbReference>
<keyword evidence="3" id="KW-0456">Lyase</keyword>
<gene>
    <name evidence="5" type="ORF">GCM10009006_24060</name>
</gene>
<dbReference type="SUPFAM" id="SSF51621">
    <property type="entry name" value="Phosphoenolpyruvate/pyruvate domain"/>
    <property type="match status" value="1"/>
</dbReference>
<dbReference type="GO" id="GO:0005737">
    <property type="term" value="C:cytoplasm"/>
    <property type="evidence" value="ECO:0007669"/>
    <property type="project" value="TreeGrafter"/>
</dbReference>
<comment type="caution">
    <text evidence="5">The sequence shown here is derived from an EMBL/GenBank/DDBJ whole genome shotgun (WGS) entry which is preliminary data.</text>
</comment>
<evidence type="ECO:0000256" key="2">
    <source>
        <dbReference type="ARBA" id="ARBA00022723"/>
    </source>
</evidence>
<dbReference type="EMBL" id="BMON01000002">
    <property type="protein sequence ID" value="GGM41961.1"/>
    <property type="molecule type" value="Genomic_DNA"/>
</dbReference>
<comment type="similarity">
    <text evidence="1">Belongs to the HpcH/HpaI aldolase family.</text>
</comment>
<dbReference type="Pfam" id="PF03328">
    <property type="entry name" value="HpcH_HpaI"/>
    <property type="match status" value="1"/>
</dbReference>
<dbReference type="InterPro" id="IPR005000">
    <property type="entry name" value="Aldolase/citrate-lyase_domain"/>
</dbReference>
<dbReference type="GO" id="GO:0046872">
    <property type="term" value="F:metal ion binding"/>
    <property type="evidence" value="ECO:0007669"/>
    <property type="project" value="UniProtKB-KW"/>
</dbReference>
<dbReference type="InterPro" id="IPR015813">
    <property type="entry name" value="Pyrv/PenolPyrv_kinase-like_dom"/>
</dbReference>
<accession>A0A830FNQ5</accession>
<protein>
    <recommendedName>
        <fullName evidence="4">HpcH/HpaI aldolase/citrate lyase domain-containing protein</fullName>
    </recommendedName>
</protein>
<keyword evidence="2" id="KW-0479">Metal-binding</keyword>
<dbReference type="Proteomes" id="UP000656367">
    <property type="component" value="Unassembled WGS sequence"/>
</dbReference>
<dbReference type="InterPro" id="IPR050251">
    <property type="entry name" value="HpcH-HpaI_aldolase"/>
</dbReference>
<evidence type="ECO:0000256" key="1">
    <source>
        <dbReference type="ARBA" id="ARBA00005568"/>
    </source>
</evidence>
<evidence type="ECO:0000313" key="5">
    <source>
        <dbReference type="EMBL" id="GGM41961.1"/>
    </source>
</evidence>
<dbReference type="GO" id="GO:0016832">
    <property type="term" value="F:aldehyde-lyase activity"/>
    <property type="evidence" value="ECO:0007669"/>
    <property type="project" value="TreeGrafter"/>
</dbReference>
<dbReference type="PANTHER" id="PTHR30502:SF0">
    <property type="entry name" value="PHOSPHOENOLPYRUVATE CARBOXYLASE FAMILY PROTEIN"/>
    <property type="match status" value="1"/>
</dbReference>
<dbReference type="InterPro" id="IPR040442">
    <property type="entry name" value="Pyrv_kinase-like_dom_sf"/>
</dbReference>
<name>A0A830FNQ5_HALAR</name>
<organism evidence="5 6">
    <name type="scientific">Haloarcula argentinensis</name>
    <dbReference type="NCBI Taxonomy" id="43776"/>
    <lineage>
        <taxon>Archaea</taxon>
        <taxon>Methanobacteriati</taxon>
        <taxon>Methanobacteriota</taxon>
        <taxon>Stenosarchaea group</taxon>
        <taxon>Halobacteria</taxon>
        <taxon>Halobacteriales</taxon>
        <taxon>Haloarculaceae</taxon>
        <taxon>Haloarcula</taxon>
    </lineage>
</organism>
<proteinExistence type="inferred from homology"/>
<reference evidence="5" key="2">
    <citation type="submission" date="2020-09" db="EMBL/GenBank/DDBJ databases">
        <authorList>
            <person name="Sun Q."/>
            <person name="Ohkuma M."/>
        </authorList>
    </citation>
    <scope>NUCLEOTIDE SEQUENCE</scope>
    <source>
        <strain evidence="5">JCM 15759</strain>
    </source>
</reference>
<feature type="domain" description="HpcH/HpaI aldolase/citrate lyase" evidence="4">
    <location>
        <begin position="39"/>
        <end position="259"/>
    </location>
</feature>
<evidence type="ECO:0000256" key="3">
    <source>
        <dbReference type="ARBA" id="ARBA00023239"/>
    </source>
</evidence>
<sequence length="275" mass="29533">MFIGIAQHRPDMAEPLPTNGLRKTVDSGGVALGVLDNAYSPTLVEFYGDLGVDFIWLDFEHGGPDPWDAATVEDLLRAADGTGTELLVRLPDTSPTLVRKTLDLGVKNVFLPRVETAEEVRAAVKSGRFRYDGDPGDRGLAAPRARRWGLGENYIEAADEETLVGTTIETKEAVENIDAILDVPDVGFVFIGPFDLSVSLGHPGEIEHPEVQDAVETVRSAAVEADVTVGGLGFGMDDVNEKAESGYQILHVGSTTGAIQSAVRGWLEDFEGQRS</sequence>
<evidence type="ECO:0000259" key="4">
    <source>
        <dbReference type="Pfam" id="PF03328"/>
    </source>
</evidence>